<evidence type="ECO:0000313" key="8">
    <source>
        <dbReference type="Proteomes" id="UP000007842"/>
    </source>
</evidence>
<evidence type="ECO:0000256" key="2">
    <source>
        <dbReference type="ARBA" id="ARBA00007441"/>
    </source>
</evidence>
<dbReference type="PANTHER" id="PTHR46383:SF1">
    <property type="entry name" value="ASPARTATE AMINOTRANSFERASE"/>
    <property type="match status" value="1"/>
</dbReference>
<evidence type="ECO:0000256" key="4">
    <source>
        <dbReference type="ARBA" id="ARBA00022679"/>
    </source>
</evidence>
<comment type="similarity">
    <text evidence="2">Belongs to the class-I pyridoxal-phosphate-dependent aminotransferase family.</text>
</comment>
<dbReference type="OrthoDB" id="2192472at2"/>
<evidence type="ECO:0000256" key="5">
    <source>
        <dbReference type="ARBA" id="ARBA00022898"/>
    </source>
</evidence>
<name>F8JYN5_STREN</name>
<keyword evidence="4 7" id="KW-0808">Transferase</keyword>
<dbReference type="Pfam" id="PF00155">
    <property type="entry name" value="Aminotran_1_2"/>
    <property type="match status" value="1"/>
</dbReference>
<dbReference type="Proteomes" id="UP000007842">
    <property type="component" value="Chromosome"/>
</dbReference>
<dbReference type="STRING" id="1003195.SCATT_48910"/>
<proteinExistence type="inferred from homology"/>
<dbReference type="SUPFAM" id="SSF53383">
    <property type="entry name" value="PLP-dependent transferases"/>
    <property type="match status" value="1"/>
</dbReference>
<dbReference type="eggNOG" id="COG0436">
    <property type="taxonomic scope" value="Bacteria"/>
</dbReference>
<dbReference type="PANTHER" id="PTHR46383">
    <property type="entry name" value="ASPARTATE AMINOTRANSFERASE"/>
    <property type="match status" value="1"/>
</dbReference>
<dbReference type="EMBL" id="CP003219">
    <property type="protein sequence ID" value="AEW97262.1"/>
    <property type="molecule type" value="Genomic_DNA"/>
</dbReference>
<accession>F8JYN5</accession>
<dbReference type="InterPro" id="IPR050596">
    <property type="entry name" value="AspAT/PAT-like"/>
</dbReference>
<dbReference type="KEGG" id="sct:SCAT_4896"/>
<evidence type="ECO:0000259" key="6">
    <source>
        <dbReference type="Pfam" id="PF00155"/>
    </source>
</evidence>
<dbReference type="InterPro" id="IPR015424">
    <property type="entry name" value="PyrdxlP-dep_Trfase"/>
</dbReference>
<gene>
    <name evidence="7" type="ordered locus">SCATT_48910</name>
</gene>
<dbReference type="InterPro" id="IPR015422">
    <property type="entry name" value="PyrdxlP-dep_Trfase_small"/>
</dbReference>
<dbReference type="PATRIC" id="fig|1003195.11.peg.6325"/>
<keyword evidence="8" id="KW-1185">Reference proteome</keyword>
<comment type="cofactor">
    <cofactor evidence="1">
        <name>pyridoxal 5'-phosphate</name>
        <dbReference type="ChEBI" id="CHEBI:597326"/>
    </cofactor>
</comment>
<dbReference type="GO" id="GO:0008483">
    <property type="term" value="F:transaminase activity"/>
    <property type="evidence" value="ECO:0007669"/>
    <property type="project" value="UniProtKB-KW"/>
</dbReference>
<dbReference type="GO" id="GO:0030170">
    <property type="term" value="F:pyridoxal phosphate binding"/>
    <property type="evidence" value="ECO:0007669"/>
    <property type="project" value="InterPro"/>
</dbReference>
<dbReference type="InterPro" id="IPR015421">
    <property type="entry name" value="PyrdxlP-dep_Trfase_major"/>
</dbReference>
<sequence>MRWTPGTPAAPTDPGLPVPPWLAERLAGAAGRARAVPVGGARLVREAAAGYWERRGLPTTPERVLLAPGPGPLLLALLAVAGGDLVVARPHPAWYPGPAALLGRRVHPVSAPAECGGVPDPVALLETVRRARAEGGRPRLVMLTVADDPTGTVVPPELVREVCEAVTDAGLLAVSDETYRDLPHDPHTVLLSPAEALHGRTLVLTDLAGALLPPGWPAAVLRFPLEGPAAALAEPVRAALAAQRAHPAAPVAEAARYALAEPATVREHTAAAARLHATVARAAHRVVTEAGALCPPPGAGFHLYPDLGALRPALAPRGVTGAAALETRLPGAHGGHHFGDDPAGLRVRLDVPALYGGTDGERAAALAAADPPRLPHVAEALTRLRAAFAELTTG</sequence>
<dbReference type="GO" id="GO:0006520">
    <property type="term" value="P:amino acid metabolic process"/>
    <property type="evidence" value="ECO:0007669"/>
    <property type="project" value="InterPro"/>
</dbReference>
<evidence type="ECO:0000256" key="3">
    <source>
        <dbReference type="ARBA" id="ARBA00022576"/>
    </source>
</evidence>
<dbReference type="KEGG" id="scy:SCATT_48910"/>
<evidence type="ECO:0000256" key="1">
    <source>
        <dbReference type="ARBA" id="ARBA00001933"/>
    </source>
</evidence>
<dbReference type="InterPro" id="IPR004839">
    <property type="entry name" value="Aminotransferase_I/II_large"/>
</dbReference>
<dbReference type="Gene3D" id="3.90.1150.10">
    <property type="entry name" value="Aspartate Aminotransferase, domain 1"/>
    <property type="match status" value="1"/>
</dbReference>
<keyword evidence="3 7" id="KW-0032">Aminotransferase</keyword>
<reference evidence="8" key="1">
    <citation type="submission" date="2011-12" db="EMBL/GenBank/DDBJ databases">
        <title>Complete genome sequence of Streptomyces cattleya strain DSM 46488.</title>
        <authorList>
            <person name="Ou H.-Y."/>
            <person name="Li P."/>
            <person name="Zhao C."/>
            <person name="O'Hagan D."/>
            <person name="Deng Z."/>
        </authorList>
    </citation>
    <scope>NUCLEOTIDE SEQUENCE [LARGE SCALE GENOMIC DNA]</scope>
    <source>
        <strain evidence="8">ATCC 35852 / DSM 46488 / JCM 4925 / NBRC 14057 / NRRL 8057</strain>
    </source>
</reference>
<organism evidence="7 8">
    <name type="scientific">Streptantibioticus cattleyicolor (strain ATCC 35852 / DSM 46488 / JCM 4925 / NBRC 14057 / NRRL 8057)</name>
    <name type="common">Streptomyces cattleya</name>
    <dbReference type="NCBI Taxonomy" id="1003195"/>
    <lineage>
        <taxon>Bacteria</taxon>
        <taxon>Bacillati</taxon>
        <taxon>Actinomycetota</taxon>
        <taxon>Actinomycetes</taxon>
        <taxon>Kitasatosporales</taxon>
        <taxon>Streptomycetaceae</taxon>
        <taxon>Streptantibioticus</taxon>
    </lineage>
</organism>
<keyword evidence="5" id="KW-0663">Pyridoxal phosphate</keyword>
<dbReference type="AlphaFoldDB" id="F8JYN5"/>
<feature type="domain" description="Aminotransferase class I/classII large" evidence="6">
    <location>
        <begin position="30"/>
        <end position="310"/>
    </location>
</feature>
<dbReference type="Gene3D" id="3.40.640.10">
    <property type="entry name" value="Type I PLP-dependent aspartate aminotransferase-like (Major domain)"/>
    <property type="match status" value="1"/>
</dbReference>
<protein>
    <submittedName>
        <fullName evidence="7">Aspartate/tyrosine/aromatic aminotransferase-like protein</fullName>
    </submittedName>
</protein>
<dbReference type="HOGENOM" id="CLU_017584_4_7_11"/>
<evidence type="ECO:0000313" key="7">
    <source>
        <dbReference type="EMBL" id="AEW97262.1"/>
    </source>
</evidence>
<accession>G8WXW2</accession>
<dbReference type="RefSeq" id="WP_014145600.1">
    <property type="nucleotide sequence ID" value="NC_016111.1"/>
</dbReference>